<evidence type="ECO:0000313" key="3">
    <source>
        <dbReference type="Proteomes" id="UP000195072"/>
    </source>
</evidence>
<proteinExistence type="predicted"/>
<gene>
    <name evidence="2" type="ORF">HK16_12405</name>
</gene>
<evidence type="ECO:0000256" key="1">
    <source>
        <dbReference type="SAM" id="MobiDB-lite"/>
    </source>
</evidence>
<evidence type="ECO:0000313" key="2">
    <source>
        <dbReference type="EMBL" id="OUL66059.1"/>
    </source>
</evidence>
<dbReference type="AlphaFoldDB" id="A0A252EI47"/>
<dbReference type="EMBL" id="JOOZ01000043">
    <property type="protein sequence ID" value="OUL66059.1"/>
    <property type="molecule type" value="Genomic_DNA"/>
</dbReference>
<protein>
    <submittedName>
        <fullName evidence="2">Uncharacterized protein</fullName>
    </submittedName>
</protein>
<accession>A0A252EI47</accession>
<feature type="region of interest" description="Disordered" evidence="1">
    <location>
        <begin position="44"/>
        <end position="70"/>
    </location>
</feature>
<name>A0A252EI47_9PROT</name>
<sequence length="70" mass="7948">MEQNIIEKLNAIRQGFHTSASLGNLKPTFIGLIDSNFIKYKPKKTKKQKLNHGLLPQESRSTEKPTAQKI</sequence>
<dbReference type="Proteomes" id="UP000195072">
    <property type="component" value="Unassembled WGS sequence"/>
</dbReference>
<reference evidence="2 3" key="1">
    <citation type="submission" date="2014-06" db="EMBL/GenBank/DDBJ databases">
        <authorList>
            <person name="Ju J."/>
            <person name="Zhang J."/>
        </authorList>
    </citation>
    <scope>NUCLEOTIDE SEQUENCE [LARGE SCALE GENOMIC DNA]</scope>
    <source>
        <strain evidence="2">DmL_050</strain>
    </source>
</reference>
<organism evidence="2 3">
    <name type="scientific">Acetobacter senegalensis</name>
    <dbReference type="NCBI Taxonomy" id="446692"/>
    <lineage>
        <taxon>Bacteria</taxon>
        <taxon>Pseudomonadati</taxon>
        <taxon>Pseudomonadota</taxon>
        <taxon>Alphaproteobacteria</taxon>
        <taxon>Acetobacterales</taxon>
        <taxon>Acetobacteraceae</taxon>
        <taxon>Acetobacter</taxon>
    </lineage>
</organism>
<comment type="caution">
    <text evidence="2">The sequence shown here is derived from an EMBL/GenBank/DDBJ whole genome shotgun (WGS) entry which is preliminary data.</text>
</comment>